<dbReference type="SUPFAM" id="SSF53850">
    <property type="entry name" value="Periplasmic binding protein-like II"/>
    <property type="match status" value="1"/>
</dbReference>
<dbReference type="InterPro" id="IPR030678">
    <property type="entry name" value="Peptide/Ni-bd"/>
</dbReference>
<dbReference type="Gene3D" id="3.40.190.10">
    <property type="entry name" value="Periplasmic binding protein-like II"/>
    <property type="match status" value="1"/>
</dbReference>
<sequence length="522" mass="59787">MNFLLVNLKRLVVFFSLILLTGHSMAKNDVTFANFRDIRDLNPHLYSGEMWAQNMLYESLVRYNEDGSFSPWLAESWQITNDGKTYTFHLRQDVQFSDGAKFDAHSAKLNWDAVLSNKVRHTWLEMVRLITDIKVVDDYTLQVDLAEPYYPFLIEIAVTRPMRFISPNAMIDGETKNGVKSYIGTGPYILGDHKKDQYAVFNANPNYWGPKPQLTTITMKVIADNQSRLMALEKGEIELIYGKNMVDADSFERFSQLKKYQTLMSKPVSSRIVLMNTTRPMLNDVNVRQAIEHIISKDDISMGIFNGSEAPADTLMASNIPYANIGLKPYHYDFKAAESLLDKAGWLTVKGQAYRQKAGKPFEITLYYDSNTASQKTIAQYMQDEFAQVGLKLNIHGEEEQGYRDRQKAGDFDMVFDISWGMPYDPQSFLSGMKLPVYGDYLAQQGLSEKAKIDASITKALISTDENERQALYRYVLETLHNQAVYIPLTYERNRAIAIKSLKGIEFAPSQFDIPFEKMYFD</sequence>
<dbReference type="InterPro" id="IPR039424">
    <property type="entry name" value="SBP_5"/>
</dbReference>
<evidence type="ECO:0000313" key="4">
    <source>
        <dbReference type="Proteomes" id="UP001500171"/>
    </source>
</evidence>
<dbReference type="CDD" id="cd08489">
    <property type="entry name" value="PBP2_NikA"/>
    <property type="match status" value="1"/>
</dbReference>
<gene>
    <name evidence="3" type="primary">nikA</name>
    <name evidence="3" type="ORF">GCM10023211_11130</name>
</gene>
<dbReference type="Gene3D" id="3.10.105.10">
    <property type="entry name" value="Dipeptide-binding Protein, Domain 3"/>
    <property type="match status" value="1"/>
</dbReference>
<dbReference type="EMBL" id="BAABHY010000001">
    <property type="protein sequence ID" value="GAA5108630.1"/>
    <property type="molecule type" value="Genomic_DNA"/>
</dbReference>
<dbReference type="Proteomes" id="UP001500171">
    <property type="component" value="Unassembled WGS sequence"/>
</dbReference>
<keyword evidence="4" id="KW-1185">Reference proteome</keyword>
<dbReference type="RefSeq" id="WP_345489679.1">
    <property type="nucleotide sequence ID" value="NZ_BAABHY010000001.1"/>
</dbReference>
<reference evidence="4" key="1">
    <citation type="journal article" date="2019" name="Int. J. Syst. Evol. Microbiol.">
        <title>The Global Catalogue of Microorganisms (GCM) 10K type strain sequencing project: providing services to taxonomists for standard genome sequencing and annotation.</title>
        <authorList>
            <consortium name="The Broad Institute Genomics Platform"/>
            <consortium name="The Broad Institute Genome Sequencing Center for Infectious Disease"/>
            <person name="Wu L."/>
            <person name="Ma J."/>
        </authorList>
    </citation>
    <scope>NUCLEOTIDE SEQUENCE [LARGE SCALE GENOMIC DNA]</scope>
    <source>
        <strain evidence="4">JCM 18050</strain>
    </source>
</reference>
<dbReference type="PANTHER" id="PTHR30290">
    <property type="entry name" value="PERIPLASMIC BINDING COMPONENT OF ABC TRANSPORTER"/>
    <property type="match status" value="1"/>
</dbReference>
<evidence type="ECO:0000259" key="2">
    <source>
        <dbReference type="Pfam" id="PF00496"/>
    </source>
</evidence>
<dbReference type="NCBIfam" id="TIGR02294">
    <property type="entry name" value="nickel_nikA"/>
    <property type="match status" value="1"/>
</dbReference>
<proteinExistence type="predicted"/>
<dbReference type="InterPro" id="IPR000914">
    <property type="entry name" value="SBP_5_dom"/>
</dbReference>
<organism evidence="3 4">
    <name type="scientific">Orbus sasakiae</name>
    <dbReference type="NCBI Taxonomy" id="1078475"/>
    <lineage>
        <taxon>Bacteria</taxon>
        <taxon>Pseudomonadati</taxon>
        <taxon>Pseudomonadota</taxon>
        <taxon>Gammaproteobacteria</taxon>
        <taxon>Orbales</taxon>
        <taxon>Orbaceae</taxon>
        <taxon>Orbus</taxon>
    </lineage>
</organism>
<name>A0ABP9N6T6_9GAMM</name>
<dbReference type="Pfam" id="PF00496">
    <property type="entry name" value="SBP_bac_5"/>
    <property type="match status" value="1"/>
</dbReference>
<dbReference type="PANTHER" id="PTHR30290:SF37">
    <property type="entry name" value="NICKEL-BINDING PERIPLASMIC PROTEIN"/>
    <property type="match status" value="1"/>
</dbReference>
<protein>
    <submittedName>
        <fullName evidence="3">Nickel ABC transporter substrate-binding protein</fullName>
    </submittedName>
</protein>
<feature type="chain" id="PRO_5046297193" evidence="1">
    <location>
        <begin position="27"/>
        <end position="522"/>
    </location>
</feature>
<dbReference type="InterPro" id="IPR011980">
    <property type="entry name" value="CntA-like"/>
</dbReference>
<accession>A0ABP9N6T6</accession>
<evidence type="ECO:0000313" key="3">
    <source>
        <dbReference type="EMBL" id="GAA5108630.1"/>
    </source>
</evidence>
<comment type="caution">
    <text evidence="3">The sequence shown here is derived from an EMBL/GenBank/DDBJ whole genome shotgun (WGS) entry which is preliminary data.</text>
</comment>
<evidence type="ECO:0000256" key="1">
    <source>
        <dbReference type="SAM" id="SignalP"/>
    </source>
</evidence>
<feature type="domain" description="Solute-binding protein family 5" evidence="2">
    <location>
        <begin position="69"/>
        <end position="433"/>
    </location>
</feature>
<feature type="signal peptide" evidence="1">
    <location>
        <begin position="1"/>
        <end position="26"/>
    </location>
</feature>
<dbReference type="PIRSF" id="PIRSF002741">
    <property type="entry name" value="MppA"/>
    <property type="match status" value="1"/>
</dbReference>
<keyword evidence="1" id="KW-0732">Signal</keyword>